<reference evidence="1" key="1">
    <citation type="journal article" date="2020" name="Stud. Mycol.">
        <title>101 Dothideomycetes genomes: a test case for predicting lifestyles and emergence of pathogens.</title>
        <authorList>
            <person name="Haridas S."/>
            <person name="Albert R."/>
            <person name="Binder M."/>
            <person name="Bloem J."/>
            <person name="Labutti K."/>
            <person name="Salamov A."/>
            <person name="Andreopoulos B."/>
            <person name="Baker S."/>
            <person name="Barry K."/>
            <person name="Bills G."/>
            <person name="Bluhm B."/>
            <person name="Cannon C."/>
            <person name="Castanera R."/>
            <person name="Culley D."/>
            <person name="Daum C."/>
            <person name="Ezra D."/>
            <person name="Gonzalez J."/>
            <person name="Henrissat B."/>
            <person name="Kuo A."/>
            <person name="Liang C."/>
            <person name="Lipzen A."/>
            <person name="Lutzoni F."/>
            <person name="Magnuson J."/>
            <person name="Mondo S."/>
            <person name="Nolan M."/>
            <person name="Ohm R."/>
            <person name="Pangilinan J."/>
            <person name="Park H.-J."/>
            <person name="Ramirez L."/>
            <person name="Alfaro M."/>
            <person name="Sun H."/>
            <person name="Tritt A."/>
            <person name="Yoshinaga Y."/>
            <person name="Zwiers L.-H."/>
            <person name="Turgeon B."/>
            <person name="Goodwin S."/>
            <person name="Spatafora J."/>
            <person name="Crous P."/>
            <person name="Grigoriev I."/>
        </authorList>
    </citation>
    <scope>NUCLEOTIDE SEQUENCE</scope>
    <source>
        <strain evidence="1">CBS 119687</strain>
    </source>
</reference>
<evidence type="ECO:0008006" key="3">
    <source>
        <dbReference type="Google" id="ProtNLM"/>
    </source>
</evidence>
<dbReference type="OrthoDB" id="61390at2759"/>
<sequence>MVYGLQHGRLHIQPTAMWMNMGYWSEDAVKNKTMAEACRDLHDEVLAQAGFNHKTESAENVKVNRRARCLIDLGIGCGDQTIHVMSKTPIRPCDEAWWGKRDHNVMFDSYIGITNDSTQAQYASERVEELKRVLPGQSPAISVFCADASQPEVWDAQVHSSIQTAQSGTQETWVLALDTAYHFSPSRWPLINYACQTLRASFMAFDLCLSPTATFRQRLTLRILTMLMGAPWTNFVTPEQYRQNLIAAGYEETSVSVVDVSEHVFSPLAKFMEEQDRRLKMLGLGLGRFKVARKMFAWWGRSGVVRGVVVVAKQRNDQDEL</sequence>
<accession>A0A6A6AGN8</accession>
<dbReference type="AlphaFoldDB" id="A0A6A6AGN8"/>
<dbReference type="SUPFAM" id="SSF53335">
    <property type="entry name" value="S-adenosyl-L-methionine-dependent methyltransferases"/>
    <property type="match status" value="1"/>
</dbReference>
<dbReference type="EMBL" id="ML977504">
    <property type="protein sequence ID" value="KAF2130403.1"/>
    <property type="molecule type" value="Genomic_DNA"/>
</dbReference>
<dbReference type="GeneID" id="54404021"/>
<evidence type="ECO:0000313" key="1">
    <source>
        <dbReference type="EMBL" id="KAF2130403.1"/>
    </source>
</evidence>
<dbReference type="InterPro" id="IPR029063">
    <property type="entry name" value="SAM-dependent_MTases_sf"/>
</dbReference>
<organism evidence="1 2">
    <name type="scientific">Dothidotthia symphoricarpi CBS 119687</name>
    <dbReference type="NCBI Taxonomy" id="1392245"/>
    <lineage>
        <taxon>Eukaryota</taxon>
        <taxon>Fungi</taxon>
        <taxon>Dikarya</taxon>
        <taxon>Ascomycota</taxon>
        <taxon>Pezizomycotina</taxon>
        <taxon>Dothideomycetes</taxon>
        <taxon>Pleosporomycetidae</taxon>
        <taxon>Pleosporales</taxon>
        <taxon>Dothidotthiaceae</taxon>
        <taxon>Dothidotthia</taxon>
    </lineage>
</organism>
<protein>
    <recommendedName>
        <fullName evidence="3">S-adenosyl-L-methionine-dependent methyltransferase</fullName>
    </recommendedName>
</protein>
<dbReference type="Proteomes" id="UP000799771">
    <property type="component" value="Unassembled WGS sequence"/>
</dbReference>
<dbReference type="RefSeq" id="XP_033524790.1">
    <property type="nucleotide sequence ID" value="XM_033663589.1"/>
</dbReference>
<proteinExistence type="predicted"/>
<gene>
    <name evidence="1" type="ORF">P153DRAFT_288267</name>
</gene>
<keyword evidence="2" id="KW-1185">Reference proteome</keyword>
<evidence type="ECO:0000313" key="2">
    <source>
        <dbReference type="Proteomes" id="UP000799771"/>
    </source>
</evidence>
<name>A0A6A6AGN8_9PLEO</name>
<dbReference type="Gene3D" id="3.40.50.150">
    <property type="entry name" value="Vaccinia Virus protein VP39"/>
    <property type="match status" value="1"/>
</dbReference>